<organism evidence="2 3">
    <name type="scientific">Durusdinium trenchii</name>
    <dbReference type="NCBI Taxonomy" id="1381693"/>
    <lineage>
        <taxon>Eukaryota</taxon>
        <taxon>Sar</taxon>
        <taxon>Alveolata</taxon>
        <taxon>Dinophyceae</taxon>
        <taxon>Suessiales</taxon>
        <taxon>Symbiodiniaceae</taxon>
        <taxon>Durusdinium</taxon>
    </lineage>
</organism>
<keyword evidence="3" id="KW-1185">Reference proteome</keyword>
<proteinExistence type="predicted"/>
<accession>A0ABP0N7D6</accession>
<reference evidence="2 3" key="1">
    <citation type="submission" date="2024-02" db="EMBL/GenBank/DDBJ databases">
        <authorList>
            <person name="Chen Y."/>
            <person name="Shah S."/>
            <person name="Dougan E. K."/>
            <person name="Thang M."/>
            <person name="Chan C."/>
        </authorList>
    </citation>
    <scope>NUCLEOTIDE SEQUENCE [LARGE SCALE GENOMIC DNA]</scope>
</reference>
<dbReference type="Proteomes" id="UP001642464">
    <property type="component" value="Unassembled WGS sequence"/>
</dbReference>
<evidence type="ECO:0000313" key="2">
    <source>
        <dbReference type="EMBL" id="CAK9059516.1"/>
    </source>
</evidence>
<feature type="coiled-coil region" evidence="1">
    <location>
        <begin position="235"/>
        <end position="264"/>
    </location>
</feature>
<evidence type="ECO:0000313" key="3">
    <source>
        <dbReference type="Proteomes" id="UP001642464"/>
    </source>
</evidence>
<gene>
    <name evidence="2" type="ORF">SCF082_LOCUS31517</name>
</gene>
<protein>
    <submittedName>
        <fullName evidence="2">Uncharacterized protein</fullName>
    </submittedName>
</protein>
<comment type="caution">
    <text evidence="2">The sequence shown here is derived from an EMBL/GenBank/DDBJ whole genome shotgun (WGS) entry which is preliminary data.</text>
</comment>
<sequence length="293" mass="32380">MSSPVVEEWAQSKVLMNRAGMGRLSLVANVKTIDRKDVVSNSDVLIPVIKYLGCRVPVSQIAEHVDMFLNYARPKGKAPLSGDHAKFQAWIIKRLISEFNRSARRGHFPREKGMQDIYTETGMTLPFNPRGSTCDLASTEKVFRHRVLPIGVGFYGCQDCKKTGDDLLSLVGQPCLDEVAKADPEVYQTPREAVRTNDIGSPLVPVALEDEMAKLSLNDQGESSKAESLEPTEDQTALENELALLREQEQLLEEMAILESLKDEEHRLFEAERSLLNSTIPASSKAAPCPAGA</sequence>
<evidence type="ECO:0000256" key="1">
    <source>
        <dbReference type="SAM" id="Coils"/>
    </source>
</evidence>
<dbReference type="EMBL" id="CAXAMM010026725">
    <property type="protein sequence ID" value="CAK9059516.1"/>
    <property type="molecule type" value="Genomic_DNA"/>
</dbReference>
<name>A0ABP0N7D6_9DINO</name>
<keyword evidence="1" id="KW-0175">Coiled coil</keyword>